<dbReference type="Pfam" id="PF14559">
    <property type="entry name" value="TPR_19"/>
    <property type="match status" value="1"/>
</dbReference>
<name>A0A290QCP8_9BACT</name>
<dbReference type="AlphaFoldDB" id="A0A290QCP8"/>
<dbReference type="PANTHER" id="PTHR12558:SF13">
    <property type="entry name" value="CELL DIVISION CYCLE PROTEIN 27 HOMOLOG"/>
    <property type="match status" value="1"/>
</dbReference>
<dbReference type="SUPFAM" id="SSF48439">
    <property type="entry name" value="Protein prenylyltransferase"/>
    <property type="match status" value="1"/>
</dbReference>
<dbReference type="KEGG" id="vbh:CMV30_13955"/>
<dbReference type="Pfam" id="PF17128">
    <property type="entry name" value="DUF5107"/>
    <property type="match status" value="1"/>
</dbReference>
<dbReference type="Gene3D" id="1.25.40.10">
    <property type="entry name" value="Tetratricopeptide repeat domain"/>
    <property type="match status" value="4"/>
</dbReference>
<feature type="domain" description="DUF5107" evidence="1">
    <location>
        <begin position="40"/>
        <end position="366"/>
    </location>
</feature>
<evidence type="ECO:0000313" key="3">
    <source>
        <dbReference type="Proteomes" id="UP000217265"/>
    </source>
</evidence>
<gene>
    <name evidence="2" type="ORF">CMV30_13955</name>
</gene>
<evidence type="ECO:0000259" key="1">
    <source>
        <dbReference type="Pfam" id="PF17128"/>
    </source>
</evidence>
<dbReference type="Pfam" id="PF13181">
    <property type="entry name" value="TPR_8"/>
    <property type="match status" value="1"/>
</dbReference>
<dbReference type="OrthoDB" id="174931at2"/>
<dbReference type="Proteomes" id="UP000217265">
    <property type="component" value="Chromosome"/>
</dbReference>
<dbReference type="SMART" id="SM00028">
    <property type="entry name" value="TPR"/>
    <property type="match status" value="7"/>
</dbReference>
<keyword evidence="3" id="KW-1185">Reference proteome</keyword>
<dbReference type="EMBL" id="CP023344">
    <property type="protein sequence ID" value="ATC64980.1"/>
    <property type="molecule type" value="Genomic_DNA"/>
</dbReference>
<evidence type="ECO:0000313" key="2">
    <source>
        <dbReference type="EMBL" id="ATC64980.1"/>
    </source>
</evidence>
<sequence length="1119" mass="125696">MSSVTVRRESVVFPTYLPAAADKNPMFLEKRVYQGSNGKVYPLPFTDRIALEKMEQAWDAVWVENAFIRVMILPQLGGRIHVGEDKTNGYDFFYRQNVIKPALVGLAGPWISGGVEFNWPQHHRPSTFMPADVEIEKHPDGSVTVWLSEHEPMNRMKGMHGVCVHPDKSYIELKARVYNRTAIVQTFLWWANVATRVHERYQSFFPQDATYVADHAKRAMSEFPLCAGSYYGVDYAARAKGGVAAEERPTEFVPGGDYPANDLSWYANIPVPTSYMCMGTEADFFGGYDHAREAGVVHVANHHISPGKKQWTWGNQEFGYAWDRNLTDSDGPYIELMAGVYTDNQPDFSFLMPGETKTWSQFWYPIQKIGPAQQATVDAAVSLRVKGQRVRVGVAVSAERERVCVRLEAQGRVVKRRSKAEGSLVIAEWVRDLAPGAPLVEEVALPRGVKEAELCVSVRAVEGRELVSYSPVKDEKKSVPPAATEPGLPAEIASNDELYVTGLHLEQYRHATRMPEDYWREALRRDAGDSRCLLAMGKWHLRRGEFGEAEKFLRAAVERLTLRNPNPYDGEAYYQLGLALRFLGRDDEAYAAFYKATWNQAWRAAGYHALAEIDCVRGQWEAARDHLERALRMNADNLKARNLRVLVLRKMGRGEEAEVILKETRALDPLDWWAREIAGEALTCDTQVRLDLALDYARAGFVAEALSVLADARPEVGSGTEPLVSYYRAWLLERSGGERAEVLRYLKAAAKASPDYCFPARLEEIGILEFAMANNPKDARAPYYLGNLFYDRRRHVEAIRLWEWSAKLDASFSVVWRNLGIGYFNVSKKPVAARRAYERAFEANPGDARLLYERDQLWKRMGVAPAKRLRELEKFPALTGLRDDLSVELCALLNQAGRAEAARAILMTRRFQPWEGGEGQALVQFTRAQVLLGRASLDAGDAEKALSLLMEALRPPESLGEARHLLANASDVQFWLGEALASAGRKEEACAQWAKAASARGDFQEMSVRAFSEMTYYSALALARLGKKAAAKKLLGELREYARELAGREARIDYFATSLPTMLLFEDDLTARQRRAAAFMEAQADVGLGERGTARRRLAGILREEPSHALAADLLRELG</sequence>
<reference evidence="2 3" key="1">
    <citation type="submission" date="2017-09" db="EMBL/GenBank/DDBJ databases">
        <title>Complete genome sequence of Verrucomicrobial strain HZ-65, isolated from freshwater.</title>
        <authorList>
            <person name="Choi A."/>
        </authorList>
    </citation>
    <scope>NUCLEOTIDE SEQUENCE [LARGE SCALE GENOMIC DNA]</scope>
    <source>
        <strain evidence="2 3">HZ-65</strain>
    </source>
</reference>
<accession>A0A290QCP8</accession>
<dbReference type="InterPro" id="IPR033396">
    <property type="entry name" value="DUF5107"/>
</dbReference>
<dbReference type="InterPro" id="IPR019734">
    <property type="entry name" value="TPR_rpt"/>
</dbReference>
<dbReference type="SUPFAM" id="SSF48452">
    <property type="entry name" value="TPR-like"/>
    <property type="match status" value="1"/>
</dbReference>
<dbReference type="RefSeq" id="WP_096056611.1">
    <property type="nucleotide sequence ID" value="NZ_CP023344.1"/>
</dbReference>
<proteinExistence type="predicted"/>
<dbReference type="InterPro" id="IPR011990">
    <property type="entry name" value="TPR-like_helical_dom_sf"/>
</dbReference>
<organism evidence="2 3">
    <name type="scientific">Nibricoccus aquaticus</name>
    <dbReference type="NCBI Taxonomy" id="2576891"/>
    <lineage>
        <taxon>Bacteria</taxon>
        <taxon>Pseudomonadati</taxon>
        <taxon>Verrucomicrobiota</taxon>
        <taxon>Opitutia</taxon>
        <taxon>Opitutales</taxon>
        <taxon>Opitutaceae</taxon>
        <taxon>Nibricoccus</taxon>
    </lineage>
</organism>
<dbReference type="PANTHER" id="PTHR12558">
    <property type="entry name" value="CELL DIVISION CYCLE 16,23,27"/>
    <property type="match status" value="1"/>
</dbReference>
<protein>
    <submittedName>
        <fullName evidence="2">DUF5107 domain-containing protein</fullName>
    </submittedName>
</protein>